<evidence type="ECO:0000256" key="2">
    <source>
        <dbReference type="ARBA" id="ARBA00006375"/>
    </source>
</evidence>
<organism evidence="11 12">
    <name type="scientific">Bursaphelenchus okinawaensis</name>
    <dbReference type="NCBI Taxonomy" id="465554"/>
    <lineage>
        <taxon>Eukaryota</taxon>
        <taxon>Metazoa</taxon>
        <taxon>Ecdysozoa</taxon>
        <taxon>Nematoda</taxon>
        <taxon>Chromadorea</taxon>
        <taxon>Rhabditida</taxon>
        <taxon>Tylenchina</taxon>
        <taxon>Tylenchomorpha</taxon>
        <taxon>Aphelenchoidea</taxon>
        <taxon>Aphelenchoididae</taxon>
        <taxon>Bursaphelenchus</taxon>
    </lineage>
</organism>
<dbReference type="EMBL" id="CAJFCW020000006">
    <property type="protein sequence ID" value="CAG9126109.1"/>
    <property type="molecule type" value="Genomic_DNA"/>
</dbReference>
<accession>A0A811LNJ5</accession>
<dbReference type="OrthoDB" id="428293at2759"/>
<comment type="caution">
    <text evidence="11">The sequence shown here is derived from an EMBL/GenBank/DDBJ whole genome shotgun (WGS) entry which is preliminary data.</text>
</comment>
<sequence length="284" mass="32284">MTSDYGHLIGGLAGGITSTLVCHPLDFLRIRYSADEGSSTRPRYRNYWHAAKLIVRAEGIRGLYQGLTPSIIASPLSWGLYFHIYHQLHDYSGMSKQDPRFIVNLGLGCVSGAIVMAFTNPLWVVKTRLCLQYEYQIKRYNGFGDCFLKIWKTEGIAGYYKGFVPGLIGTVNGSIQFAIYNFLKDQRTQYLNIPNDTQLGPEWYLLFSSISKVLSTVLTFPYQVVRTRLQDHNTNYRGLIHCCQSTFKLEGIKGFYKGMVMATVKQLPTAVITYTVYEYAKKIL</sequence>
<dbReference type="GO" id="GO:0016020">
    <property type="term" value="C:membrane"/>
    <property type="evidence" value="ECO:0007669"/>
    <property type="project" value="UniProtKB-SubCell"/>
</dbReference>
<dbReference type="EMBL" id="CAJFDH010000006">
    <property type="protein sequence ID" value="CAD5229240.1"/>
    <property type="molecule type" value="Genomic_DNA"/>
</dbReference>
<keyword evidence="7 8" id="KW-0472">Membrane</keyword>
<feature type="repeat" description="Solcar" evidence="8">
    <location>
        <begin position="199"/>
        <end position="283"/>
    </location>
</feature>
<feature type="transmembrane region" description="Helical" evidence="10">
    <location>
        <begin position="101"/>
        <end position="125"/>
    </location>
</feature>
<feature type="repeat" description="Solcar" evidence="8">
    <location>
        <begin position="2"/>
        <end position="91"/>
    </location>
</feature>
<reference evidence="11" key="1">
    <citation type="submission" date="2020-09" db="EMBL/GenBank/DDBJ databases">
        <authorList>
            <person name="Kikuchi T."/>
        </authorList>
    </citation>
    <scope>NUCLEOTIDE SEQUENCE</scope>
    <source>
        <strain evidence="11">SH1</strain>
    </source>
</reference>
<name>A0A811LNJ5_9BILA</name>
<keyword evidence="4 8" id="KW-0812">Transmembrane</keyword>
<comment type="subcellular location">
    <subcellularLocation>
        <location evidence="1">Membrane</location>
        <topology evidence="1">Multi-pass membrane protein</topology>
    </subcellularLocation>
</comment>
<dbReference type="Pfam" id="PF00153">
    <property type="entry name" value="Mito_carr"/>
    <property type="match status" value="3"/>
</dbReference>
<dbReference type="PANTHER" id="PTHR45683">
    <property type="entry name" value="MITOCHONDRIAL NICOTINAMIDE ADENINE DINUCLEOTIDE TRANSPORTER 1-RELATED-RELATED"/>
    <property type="match status" value="1"/>
</dbReference>
<evidence type="ECO:0000256" key="5">
    <source>
        <dbReference type="ARBA" id="ARBA00022737"/>
    </source>
</evidence>
<evidence type="ECO:0000313" key="11">
    <source>
        <dbReference type="EMBL" id="CAD5229240.1"/>
    </source>
</evidence>
<evidence type="ECO:0000256" key="7">
    <source>
        <dbReference type="ARBA" id="ARBA00023136"/>
    </source>
</evidence>
<feature type="transmembrane region" description="Helical" evidence="10">
    <location>
        <begin position="162"/>
        <end position="183"/>
    </location>
</feature>
<dbReference type="GO" id="GO:0015215">
    <property type="term" value="F:nucleotide transmembrane transporter activity"/>
    <property type="evidence" value="ECO:0007669"/>
    <property type="project" value="UniProtKB-ARBA"/>
</dbReference>
<dbReference type="Proteomes" id="UP000783686">
    <property type="component" value="Unassembled WGS sequence"/>
</dbReference>
<keyword evidence="12" id="KW-1185">Reference proteome</keyword>
<proteinExistence type="inferred from homology"/>
<keyword evidence="6 10" id="KW-1133">Transmembrane helix</keyword>
<dbReference type="InterPro" id="IPR023395">
    <property type="entry name" value="MCP_dom_sf"/>
</dbReference>
<dbReference type="PROSITE" id="PS50920">
    <property type="entry name" value="SOLCAR"/>
    <property type="match status" value="3"/>
</dbReference>
<dbReference type="Proteomes" id="UP000614601">
    <property type="component" value="Unassembled WGS sequence"/>
</dbReference>
<dbReference type="AlphaFoldDB" id="A0A811LNJ5"/>
<protein>
    <recommendedName>
        <fullName evidence="13">Mitochondrial carrier protein</fullName>
    </recommendedName>
</protein>
<evidence type="ECO:0000313" key="12">
    <source>
        <dbReference type="Proteomes" id="UP000614601"/>
    </source>
</evidence>
<evidence type="ECO:0000256" key="8">
    <source>
        <dbReference type="PROSITE-ProRule" id="PRU00282"/>
    </source>
</evidence>
<keyword evidence="5" id="KW-0677">Repeat</keyword>
<comment type="similarity">
    <text evidence="2 9">Belongs to the mitochondrial carrier (TC 2.A.29) family.</text>
</comment>
<feature type="transmembrane region" description="Helical" evidence="10">
    <location>
        <begin position="62"/>
        <end position="81"/>
    </location>
</feature>
<dbReference type="Gene3D" id="1.50.40.10">
    <property type="entry name" value="Mitochondrial carrier domain"/>
    <property type="match status" value="2"/>
</dbReference>
<gene>
    <name evidence="11" type="ORF">BOKJ2_LOCUS13299</name>
</gene>
<evidence type="ECO:0000256" key="9">
    <source>
        <dbReference type="RuleBase" id="RU000488"/>
    </source>
</evidence>
<evidence type="ECO:0000256" key="10">
    <source>
        <dbReference type="SAM" id="Phobius"/>
    </source>
</evidence>
<evidence type="ECO:0008006" key="13">
    <source>
        <dbReference type="Google" id="ProtNLM"/>
    </source>
</evidence>
<feature type="transmembrane region" description="Helical" evidence="10">
    <location>
        <begin position="203"/>
        <end position="222"/>
    </location>
</feature>
<feature type="repeat" description="Solcar" evidence="8">
    <location>
        <begin position="99"/>
        <end position="186"/>
    </location>
</feature>
<evidence type="ECO:0000256" key="4">
    <source>
        <dbReference type="ARBA" id="ARBA00022692"/>
    </source>
</evidence>
<dbReference type="InterPro" id="IPR002067">
    <property type="entry name" value="MCP"/>
</dbReference>
<dbReference type="InterPro" id="IPR018108">
    <property type="entry name" value="MCP_transmembrane"/>
</dbReference>
<dbReference type="InterPro" id="IPR044712">
    <property type="entry name" value="SLC25A32-like"/>
</dbReference>
<evidence type="ECO:0000256" key="6">
    <source>
        <dbReference type="ARBA" id="ARBA00022989"/>
    </source>
</evidence>
<evidence type="ECO:0000256" key="1">
    <source>
        <dbReference type="ARBA" id="ARBA00004141"/>
    </source>
</evidence>
<dbReference type="PRINTS" id="PR00926">
    <property type="entry name" value="MITOCARRIER"/>
</dbReference>
<evidence type="ECO:0000256" key="3">
    <source>
        <dbReference type="ARBA" id="ARBA00022448"/>
    </source>
</evidence>
<dbReference type="SUPFAM" id="SSF103506">
    <property type="entry name" value="Mitochondrial carrier"/>
    <property type="match status" value="1"/>
</dbReference>
<keyword evidence="3 9" id="KW-0813">Transport</keyword>